<comment type="caution">
    <text evidence="4">The sequence shown here is derived from an EMBL/GenBank/DDBJ whole genome shotgun (WGS) entry which is preliminary data.</text>
</comment>
<protein>
    <submittedName>
        <fullName evidence="4">Cold shock domain-containing protein</fullName>
    </submittedName>
</protein>
<evidence type="ECO:0000256" key="1">
    <source>
        <dbReference type="ARBA" id="ARBA00022553"/>
    </source>
</evidence>
<dbReference type="GO" id="GO:0003730">
    <property type="term" value="F:mRNA 3'-UTR binding"/>
    <property type="evidence" value="ECO:0007669"/>
    <property type="project" value="TreeGrafter"/>
</dbReference>
<dbReference type="InterPro" id="IPR012340">
    <property type="entry name" value="NA-bd_OB-fold"/>
</dbReference>
<reference evidence="4 5" key="1">
    <citation type="submission" date="2019-06" db="EMBL/GenBank/DDBJ databases">
        <title>Enrichment of Autotrophic Halophilic Microorganisms from Red Sea Brine Pool Using Microbial Electrosynthesis System.</title>
        <authorList>
            <person name="Alqahtani M.F."/>
            <person name="Bajracharya S."/>
            <person name="Katuri K.P."/>
            <person name="Ali M."/>
            <person name="Saikaly P.E."/>
        </authorList>
    </citation>
    <scope>NUCLEOTIDE SEQUENCE [LARGE SCALE GENOMIC DNA]</scope>
    <source>
        <strain evidence="4">MES15</strain>
    </source>
</reference>
<comment type="subcellular location">
    <subcellularLocation>
        <location evidence="2">Cytoplasm</location>
    </subcellularLocation>
</comment>
<feature type="domain" description="CSD" evidence="3">
    <location>
        <begin position="4"/>
        <end position="68"/>
    </location>
</feature>
<dbReference type="InterPro" id="IPR052069">
    <property type="entry name" value="Ca-reg_mRNA-binding_domain"/>
</dbReference>
<dbReference type="Proteomes" id="UP000431462">
    <property type="component" value="Unassembled WGS sequence"/>
</dbReference>
<sequence length="181" mass="19750">MSKHMKGTVKWYSQDKGFGFILPEDGTADIFFHVSQYKSQEVFENGTHVTYEEGVGRGGKPAAISVEFAAPPTKQKSSKPYYAKPTRKKGEFVPRNNGTTIGGIAVGMLFGPLGGLIGGLLGSGGFERSQGELITSECIRCGGTGHVTNLDDRFIGFQCEKCKNFWKKRNETGISKKDLED</sequence>
<dbReference type="InterPro" id="IPR002059">
    <property type="entry name" value="CSP_DNA-bd"/>
</dbReference>
<dbReference type="EMBL" id="VENC01000030">
    <property type="protein sequence ID" value="MTJ00810.1"/>
    <property type="molecule type" value="Genomic_DNA"/>
</dbReference>
<dbReference type="GO" id="GO:0043488">
    <property type="term" value="P:regulation of mRNA stability"/>
    <property type="evidence" value="ECO:0007669"/>
    <property type="project" value="TreeGrafter"/>
</dbReference>
<dbReference type="InterPro" id="IPR011129">
    <property type="entry name" value="CSD"/>
</dbReference>
<evidence type="ECO:0000256" key="2">
    <source>
        <dbReference type="RuleBase" id="RU000408"/>
    </source>
</evidence>
<accession>A0A844I085</accession>
<evidence type="ECO:0000259" key="3">
    <source>
        <dbReference type="PROSITE" id="PS51857"/>
    </source>
</evidence>
<dbReference type="InterPro" id="IPR019844">
    <property type="entry name" value="CSD_CS"/>
</dbReference>
<dbReference type="PROSITE" id="PS51857">
    <property type="entry name" value="CSD_2"/>
    <property type="match status" value="1"/>
</dbReference>
<keyword evidence="1" id="KW-0597">Phosphoprotein</keyword>
<dbReference type="PROSITE" id="PS00352">
    <property type="entry name" value="CSD_1"/>
    <property type="match status" value="1"/>
</dbReference>
<organism evidence="4 5">
    <name type="scientific">Marinobacter adhaerens</name>
    <dbReference type="NCBI Taxonomy" id="1033846"/>
    <lineage>
        <taxon>Bacteria</taxon>
        <taxon>Pseudomonadati</taxon>
        <taxon>Pseudomonadota</taxon>
        <taxon>Gammaproteobacteria</taxon>
        <taxon>Pseudomonadales</taxon>
        <taxon>Marinobacteraceae</taxon>
        <taxon>Marinobacter</taxon>
    </lineage>
</organism>
<dbReference type="Pfam" id="PF00313">
    <property type="entry name" value="CSD"/>
    <property type="match status" value="1"/>
</dbReference>
<dbReference type="AlphaFoldDB" id="A0A844I085"/>
<evidence type="ECO:0000313" key="5">
    <source>
        <dbReference type="Proteomes" id="UP000431462"/>
    </source>
</evidence>
<dbReference type="PANTHER" id="PTHR12962">
    <property type="entry name" value="CALCIUM-REGULATED HEAT STABLE PROTEIN CRHSP-24-RELATED"/>
    <property type="match status" value="1"/>
</dbReference>
<name>A0A844I085_9GAMM</name>
<evidence type="ECO:0000313" key="4">
    <source>
        <dbReference type="EMBL" id="MTJ00810.1"/>
    </source>
</evidence>
<gene>
    <name evidence="4" type="ORF">FH752_19570</name>
</gene>
<dbReference type="PANTHER" id="PTHR12962:SF1">
    <property type="entry name" value="COLD SHOCK DOMAIN-CONTAINING PROTEIN CG9705"/>
    <property type="match status" value="1"/>
</dbReference>
<dbReference type="GO" id="GO:0005829">
    <property type="term" value="C:cytosol"/>
    <property type="evidence" value="ECO:0007669"/>
    <property type="project" value="UniProtKB-ARBA"/>
</dbReference>
<dbReference type="Gene3D" id="2.40.50.140">
    <property type="entry name" value="Nucleic acid-binding proteins"/>
    <property type="match status" value="1"/>
</dbReference>
<dbReference type="SMART" id="SM00357">
    <property type="entry name" value="CSP"/>
    <property type="match status" value="1"/>
</dbReference>
<dbReference type="SUPFAM" id="SSF50249">
    <property type="entry name" value="Nucleic acid-binding proteins"/>
    <property type="match status" value="1"/>
</dbReference>
<proteinExistence type="predicted"/>
<dbReference type="CDD" id="cd04458">
    <property type="entry name" value="CSP_CDS"/>
    <property type="match status" value="1"/>
</dbReference>